<reference evidence="1 2" key="1">
    <citation type="submission" date="2011-02" db="EMBL/GenBank/DDBJ databases">
        <authorList>
            <person name="Muzny D."/>
            <person name="Qin X."/>
            <person name="Deng J."/>
            <person name="Jiang H."/>
            <person name="Liu Y."/>
            <person name="Qu J."/>
            <person name="Song X.-Z."/>
            <person name="Zhang L."/>
            <person name="Thornton R."/>
            <person name="Coyle M."/>
            <person name="Francisco L."/>
            <person name="Jackson L."/>
            <person name="Javaid M."/>
            <person name="Korchina V."/>
            <person name="Kovar C."/>
            <person name="Mata R."/>
            <person name="Mathew T."/>
            <person name="Ngo R."/>
            <person name="Nguyen L."/>
            <person name="Nguyen N."/>
            <person name="Okwuonu G."/>
            <person name="Ongeri F."/>
            <person name="Pham C."/>
            <person name="Simmons D."/>
            <person name="Wilczek-Boney K."/>
            <person name="Hale W."/>
            <person name="Jakkamsetti A."/>
            <person name="Pham P."/>
            <person name="Ruth R."/>
            <person name="San Lucas F."/>
            <person name="Warren J."/>
            <person name="Zhang J."/>
            <person name="Zhao Z."/>
            <person name="Zhou C."/>
            <person name="Zhu D."/>
            <person name="Lee S."/>
            <person name="Bess C."/>
            <person name="Blankenburg K."/>
            <person name="Forbes L."/>
            <person name="Fu Q."/>
            <person name="Gubbala S."/>
            <person name="Hirani K."/>
            <person name="Jayaseelan J.C."/>
            <person name="Lara F."/>
            <person name="Munidasa M."/>
            <person name="Palculict T."/>
            <person name="Patil S."/>
            <person name="Pu L.-L."/>
            <person name="Saada N."/>
            <person name="Tang L."/>
            <person name="Weissenberger G."/>
            <person name="Zhu Y."/>
            <person name="Hemphill L."/>
            <person name="Shang Y."/>
            <person name="Youmans B."/>
            <person name="Ayvaz T."/>
            <person name="Ross M."/>
            <person name="Santibanez J."/>
            <person name="Aqrawi P."/>
            <person name="Gross S."/>
            <person name="Joshi V."/>
            <person name="Fowler G."/>
            <person name="Nazareth L."/>
            <person name="Reid J."/>
            <person name="Worley K."/>
            <person name="Petrosino J."/>
            <person name="Highlander S."/>
            <person name="Gibbs R."/>
        </authorList>
    </citation>
    <scope>NUCLEOTIDE SEQUENCE [LARGE SCALE GENOMIC DNA]</scope>
    <source>
        <strain evidence="1 2">SK330</strain>
    </source>
</reference>
<protein>
    <submittedName>
        <fullName evidence="1">Uncharacterized protein</fullName>
    </submittedName>
</protein>
<dbReference type="PATRIC" id="fig|888813.3.peg.262"/>
<evidence type="ECO:0000313" key="2">
    <source>
        <dbReference type="Proteomes" id="UP000005955"/>
    </source>
</evidence>
<sequence>MFLLYSQEHIMRLKEIKNLNQLSKLLGIDRNTLNSLLNREYREKLYKVYAIPKKDGSERQICAPQEPLKSIQKRISELLWREQLWINHEKEEQYIKKIK</sequence>
<organism evidence="1 2">
    <name type="scientific">Streptococcus sanguinis SK330</name>
    <dbReference type="NCBI Taxonomy" id="888813"/>
    <lineage>
        <taxon>Bacteria</taxon>
        <taxon>Bacillati</taxon>
        <taxon>Bacillota</taxon>
        <taxon>Bacilli</taxon>
        <taxon>Lactobacillales</taxon>
        <taxon>Streptococcaceae</taxon>
        <taxon>Streptococcus</taxon>
    </lineage>
</organism>
<gene>
    <name evidence="1" type="ORF">HMPREF9386_0264</name>
</gene>
<evidence type="ECO:0000313" key="1">
    <source>
        <dbReference type="EMBL" id="EGF16094.1"/>
    </source>
</evidence>
<accession>F2C5B1</accession>
<dbReference type="AlphaFoldDB" id="F2C5B1"/>
<dbReference type="EMBL" id="AFBD01000001">
    <property type="protein sequence ID" value="EGF16094.1"/>
    <property type="molecule type" value="Genomic_DNA"/>
</dbReference>
<proteinExistence type="predicted"/>
<dbReference type="HOGENOM" id="CLU_2319001_0_0_9"/>
<comment type="caution">
    <text evidence="1">The sequence shown here is derived from an EMBL/GenBank/DDBJ whole genome shotgun (WGS) entry which is preliminary data.</text>
</comment>
<name>F2C5B1_STRSA</name>
<dbReference type="Proteomes" id="UP000005955">
    <property type="component" value="Unassembled WGS sequence"/>
</dbReference>